<dbReference type="GO" id="GO:0046872">
    <property type="term" value="F:metal ion binding"/>
    <property type="evidence" value="ECO:0007669"/>
    <property type="project" value="UniProtKB-KW"/>
</dbReference>
<dbReference type="Gene3D" id="3.30.9.10">
    <property type="entry name" value="D-Amino Acid Oxidase, subunit A, domain 2"/>
    <property type="match status" value="1"/>
</dbReference>
<dbReference type="EMBL" id="PXYI01000008">
    <property type="protein sequence ID" value="PSJ37579.1"/>
    <property type="molecule type" value="Genomic_DNA"/>
</dbReference>
<evidence type="ECO:0000256" key="5">
    <source>
        <dbReference type="ARBA" id="ARBA00023014"/>
    </source>
</evidence>
<organism evidence="8 9">
    <name type="scientific">Allosphingosinicella deserti</name>
    <dbReference type="NCBI Taxonomy" id="2116704"/>
    <lineage>
        <taxon>Bacteria</taxon>
        <taxon>Pseudomonadati</taxon>
        <taxon>Pseudomonadota</taxon>
        <taxon>Alphaproteobacteria</taxon>
        <taxon>Sphingomonadales</taxon>
        <taxon>Sphingomonadaceae</taxon>
        <taxon>Allosphingosinicella</taxon>
    </lineage>
</organism>
<dbReference type="PANTHER" id="PTHR13847:SF274">
    <property type="entry name" value="RIESKE 2FE-2S IRON-SULFUR PROTEIN YHFW-RELATED"/>
    <property type="match status" value="1"/>
</dbReference>
<dbReference type="FunFam" id="2.102.10.10:FF:000014">
    <property type="entry name" value="Oxidoreductase, FAD dependent"/>
    <property type="match status" value="1"/>
</dbReference>
<evidence type="ECO:0000256" key="3">
    <source>
        <dbReference type="ARBA" id="ARBA00023002"/>
    </source>
</evidence>
<proteinExistence type="predicted"/>
<feature type="domain" description="Rieske" evidence="7">
    <location>
        <begin position="415"/>
        <end position="501"/>
    </location>
</feature>
<reference evidence="8 9" key="1">
    <citation type="submission" date="2018-03" db="EMBL/GenBank/DDBJ databases">
        <title>The draft genome of Sphingosinicella sp. GL-C-18.</title>
        <authorList>
            <person name="Liu L."/>
            <person name="Li L."/>
            <person name="Liang L."/>
            <person name="Zhang X."/>
            <person name="Wang T."/>
        </authorList>
    </citation>
    <scope>NUCLEOTIDE SEQUENCE [LARGE SCALE GENOMIC DNA]</scope>
    <source>
        <strain evidence="8 9">GL-C-18</strain>
    </source>
</reference>
<evidence type="ECO:0000256" key="1">
    <source>
        <dbReference type="ARBA" id="ARBA00022714"/>
    </source>
</evidence>
<gene>
    <name evidence="8" type="ORF">C7I55_21100</name>
</gene>
<dbReference type="AlphaFoldDB" id="A0A2P7QHZ1"/>
<dbReference type="SUPFAM" id="SSF51905">
    <property type="entry name" value="FAD/NAD(P)-binding domain"/>
    <property type="match status" value="1"/>
</dbReference>
<dbReference type="Pfam" id="PF01266">
    <property type="entry name" value="DAO"/>
    <property type="match status" value="1"/>
</dbReference>
<dbReference type="InterPro" id="IPR036922">
    <property type="entry name" value="Rieske_2Fe-2S_sf"/>
</dbReference>
<evidence type="ECO:0000256" key="6">
    <source>
        <dbReference type="ARBA" id="ARBA00023157"/>
    </source>
</evidence>
<protein>
    <submittedName>
        <fullName evidence="8">FAD-dependent oxidoreductase</fullName>
    </submittedName>
</protein>
<keyword evidence="2" id="KW-0479">Metal-binding</keyword>
<keyword evidence="6" id="KW-1015">Disulfide bond</keyword>
<keyword evidence="3" id="KW-0560">Oxidoreductase</keyword>
<keyword evidence="4" id="KW-0408">Iron</keyword>
<dbReference type="InterPro" id="IPR006076">
    <property type="entry name" value="FAD-dep_OxRdtase"/>
</dbReference>
<dbReference type="GO" id="GO:0051537">
    <property type="term" value="F:2 iron, 2 sulfur cluster binding"/>
    <property type="evidence" value="ECO:0007669"/>
    <property type="project" value="UniProtKB-KW"/>
</dbReference>
<dbReference type="PROSITE" id="PS51296">
    <property type="entry name" value="RIESKE"/>
    <property type="match status" value="1"/>
</dbReference>
<name>A0A2P7QHZ1_9SPHN</name>
<evidence type="ECO:0000256" key="2">
    <source>
        <dbReference type="ARBA" id="ARBA00022723"/>
    </source>
</evidence>
<dbReference type="Gene3D" id="2.102.10.10">
    <property type="entry name" value="Rieske [2Fe-2S] iron-sulphur domain"/>
    <property type="match status" value="1"/>
</dbReference>
<dbReference type="InterPro" id="IPR005805">
    <property type="entry name" value="Rieske_Fe-S_prot_C"/>
</dbReference>
<dbReference type="OrthoDB" id="9814969at2"/>
<sequence>MASGDDDKSYWNATAEPTRFPQLKGDMEVDVAIIGGGIVGITTARLLKEMGKTVAVIEARRVGREVTGKSTAKMTSQHSIIYQTLERKFGEDRARLYGEAQERAIREMQRLATHYEVSADIEAMPAFCYTRDEKHVAEIEKEVEVTQRLGLPASLVRGDIGLPYDVLAAIRFDAQAQFHPTRYVAGLAETLPGDGSHVFENSRAVDWEPTRVVTDTGTVSAAIVVMATHLPLGQVGGYYAMAYPKAEPVIVAPIGRAPPGMYINAEQPSHSIRTHRGPDGKIYAIAAGQSFKPGHTDEERQNFADLERWLASFDAGPIAYRWVNEDYTSMDSAPFIGWSSSTRDGYLVATGFDAWGISNGTAAAMILADLATGKDGHPWLDVFDSTRIKPVAGGGEFVKENASVAAHLVAGYLSSKPKDYDALEPGQAAIMKIDGDNVAAFKDETGTVHAVSAVCSHMGCLVGWNETDRTWDCPCHGSRFELSGRVIHGPATRPLGSKITG</sequence>
<keyword evidence="5" id="KW-0411">Iron-sulfur</keyword>
<dbReference type="PRINTS" id="PR00162">
    <property type="entry name" value="RIESKE"/>
</dbReference>
<dbReference type="GO" id="GO:0016491">
    <property type="term" value="F:oxidoreductase activity"/>
    <property type="evidence" value="ECO:0007669"/>
    <property type="project" value="UniProtKB-KW"/>
</dbReference>
<dbReference type="Proteomes" id="UP000241167">
    <property type="component" value="Unassembled WGS sequence"/>
</dbReference>
<keyword evidence="9" id="KW-1185">Reference proteome</keyword>
<dbReference type="GO" id="GO:0005737">
    <property type="term" value="C:cytoplasm"/>
    <property type="evidence" value="ECO:0007669"/>
    <property type="project" value="TreeGrafter"/>
</dbReference>
<dbReference type="Gene3D" id="3.50.50.60">
    <property type="entry name" value="FAD/NAD(P)-binding domain"/>
    <property type="match status" value="1"/>
</dbReference>
<keyword evidence="1" id="KW-0001">2Fe-2S</keyword>
<dbReference type="PANTHER" id="PTHR13847">
    <property type="entry name" value="SARCOSINE DEHYDROGENASE-RELATED"/>
    <property type="match status" value="1"/>
</dbReference>
<evidence type="ECO:0000259" key="7">
    <source>
        <dbReference type="PROSITE" id="PS51296"/>
    </source>
</evidence>
<dbReference type="GO" id="GO:0016020">
    <property type="term" value="C:membrane"/>
    <property type="evidence" value="ECO:0007669"/>
    <property type="project" value="InterPro"/>
</dbReference>
<dbReference type="Pfam" id="PF00355">
    <property type="entry name" value="Rieske"/>
    <property type="match status" value="1"/>
</dbReference>
<dbReference type="InterPro" id="IPR036188">
    <property type="entry name" value="FAD/NAD-bd_sf"/>
</dbReference>
<evidence type="ECO:0000313" key="8">
    <source>
        <dbReference type="EMBL" id="PSJ37579.1"/>
    </source>
</evidence>
<accession>A0A2P7QHZ1</accession>
<comment type="caution">
    <text evidence="8">The sequence shown here is derived from an EMBL/GenBank/DDBJ whole genome shotgun (WGS) entry which is preliminary data.</text>
</comment>
<evidence type="ECO:0000256" key="4">
    <source>
        <dbReference type="ARBA" id="ARBA00023004"/>
    </source>
</evidence>
<evidence type="ECO:0000313" key="9">
    <source>
        <dbReference type="Proteomes" id="UP000241167"/>
    </source>
</evidence>
<dbReference type="RefSeq" id="WP_106515019.1">
    <property type="nucleotide sequence ID" value="NZ_PXYI01000008.1"/>
</dbReference>
<dbReference type="SUPFAM" id="SSF50022">
    <property type="entry name" value="ISP domain"/>
    <property type="match status" value="1"/>
</dbReference>
<dbReference type="InterPro" id="IPR017941">
    <property type="entry name" value="Rieske_2Fe-2S"/>
</dbReference>